<feature type="active site" description="For GATase activity" evidence="8">
    <location>
        <position position="2"/>
    </location>
</feature>
<comment type="catalytic activity">
    <reaction evidence="7">
        <text>L-aspartate + L-glutamine + ATP + H2O = L-asparagine + L-glutamate + AMP + diphosphate + H(+)</text>
        <dbReference type="Rhea" id="RHEA:12228"/>
        <dbReference type="ChEBI" id="CHEBI:15377"/>
        <dbReference type="ChEBI" id="CHEBI:15378"/>
        <dbReference type="ChEBI" id="CHEBI:29985"/>
        <dbReference type="ChEBI" id="CHEBI:29991"/>
        <dbReference type="ChEBI" id="CHEBI:30616"/>
        <dbReference type="ChEBI" id="CHEBI:33019"/>
        <dbReference type="ChEBI" id="CHEBI:58048"/>
        <dbReference type="ChEBI" id="CHEBI:58359"/>
        <dbReference type="ChEBI" id="CHEBI:456215"/>
        <dbReference type="EC" id="6.3.5.4"/>
    </reaction>
</comment>
<keyword evidence="8" id="KW-0028">Amino-acid biosynthesis</keyword>
<feature type="binding site" evidence="9">
    <location>
        <position position="104"/>
    </location>
    <ligand>
        <name>L-glutamine</name>
        <dbReference type="ChEBI" id="CHEBI:58359"/>
    </ligand>
</feature>
<evidence type="ECO:0000256" key="6">
    <source>
        <dbReference type="ARBA" id="ARBA00022962"/>
    </source>
</evidence>
<dbReference type="EMBL" id="CP049871">
    <property type="protein sequence ID" value="QIL02472.1"/>
    <property type="molecule type" value="Genomic_DNA"/>
</dbReference>
<dbReference type="NCBIfam" id="TIGR01536">
    <property type="entry name" value="asn_synth_AEB"/>
    <property type="match status" value="1"/>
</dbReference>
<dbReference type="InterPro" id="IPR033738">
    <property type="entry name" value="AsnB_N"/>
</dbReference>
<sequence>MCGIAGLLGAGAREPSIVRRMIAPIAHRGPDDEGVWIDADAGVALGQRRLAIIDLSPAGHQPMEASDGRYVIDFNGEIYNHNDIRAALAAADAVPEGGWRGHSDTETLLQGISIWGLDETIARCVGMFAIALWDRRERTLTLARDRFGEKPLYYGWAGKDFVFGSELKALRAHPAFRGEIDREAVSRFMQRGYIPAPLSIYRGIFKLQPGCVLTIESGHRPVRTLPEIGAGSDGLRLRRYWSYRNVVADGLADPIVNEAEAIEQLDLVLGQAVKDQSLADVPVGAFLSGGVDSSTVVALYQKHSSVPVRTFSMGFEDSAFDESQYAAAVARHLGTVHSERRVTVAEAQDVIPLLPEMYDEPFADSSQIPTYLVSRFARQKVTVALTGDGGDELFAGYNRHFVAPRLWRQVERVPRPLRSLAAASLGGLPAGAWNLAGSLLAGQRQKTFGAKLQKALLLSANARSFDDAYVGLVDEWSGGRSPVIGEVGSAFDDFDCAADAPDAVRAMYCDATGYLPGDVLCKVDRASMAVSLETRVPFLDHRVAAIAARIPLSMKIANGGGKQILRKLLDQYVPRHLIDRPKAGFAVPVGEWIKGPLRGWAEELLDAGQMAGEGWLDPALVQRRWRDHLAGKRDSTAALWSVLMFQAWLREQETAMQAAA</sequence>
<keyword evidence="6 8" id="KW-0315">Glutamine amidotransferase</keyword>
<dbReference type="GO" id="GO:0005829">
    <property type="term" value="C:cytosol"/>
    <property type="evidence" value="ECO:0007669"/>
    <property type="project" value="TreeGrafter"/>
</dbReference>
<dbReference type="Pfam" id="PF00733">
    <property type="entry name" value="Asn_synthase"/>
    <property type="match status" value="1"/>
</dbReference>
<evidence type="ECO:0000256" key="3">
    <source>
        <dbReference type="ARBA" id="ARBA00012737"/>
    </source>
</evidence>
<dbReference type="InterPro" id="IPR001962">
    <property type="entry name" value="Asn_synthase"/>
</dbReference>
<dbReference type="InterPro" id="IPR017932">
    <property type="entry name" value="GATase_2_dom"/>
</dbReference>
<evidence type="ECO:0000256" key="1">
    <source>
        <dbReference type="ARBA" id="ARBA00005187"/>
    </source>
</evidence>
<dbReference type="GO" id="GO:0004066">
    <property type="term" value="F:asparagine synthase (glutamine-hydrolyzing) activity"/>
    <property type="evidence" value="ECO:0007669"/>
    <property type="project" value="UniProtKB-EC"/>
</dbReference>
<dbReference type="InterPro" id="IPR006426">
    <property type="entry name" value="Asn_synth_AEB"/>
</dbReference>
<dbReference type="PANTHER" id="PTHR43284">
    <property type="entry name" value="ASPARAGINE SYNTHETASE (GLUTAMINE-HYDROLYZING)"/>
    <property type="match status" value="1"/>
</dbReference>
<dbReference type="KEGG" id="ssin:G7078_06475"/>
<dbReference type="AlphaFoldDB" id="A0A6G7ZNH1"/>
<gene>
    <name evidence="12" type="primary">asnB</name>
    <name evidence="12" type="ORF">G7078_06475</name>
</gene>
<reference evidence="12 13" key="1">
    <citation type="submission" date="2020-03" db="EMBL/GenBank/DDBJ databases">
        <title>Sphingomonas sp. nov., isolated from fish.</title>
        <authorList>
            <person name="Hyun D.-W."/>
            <person name="Bae J.-W."/>
        </authorList>
    </citation>
    <scope>NUCLEOTIDE SEQUENCE [LARGE SCALE GENOMIC DNA]</scope>
    <source>
        <strain evidence="12 13">HDW15C</strain>
    </source>
</reference>
<dbReference type="SUPFAM" id="SSF56235">
    <property type="entry name" value="N-terminal nucleophile aminohydrolases (Ntn hydrolases)"/>
    <property type="match status" value="1"/>
</dbReference>
<evidence type="ECO:0000256" key="8">
    <source>
        <dbReference type="PIRSR" id="PIRSR001589-1"/>
    </source>
</evidence>
<evidence type="ECO:0000256" key="5">
    <source>
        <dbReference type="ARBA" id="ARBA00022840"/>
    </source>
</evidence>
<dbReference type="PIRSF" id="PIRSF001589">
    <property type="entry name" value="Asn_synthetase_glu-h"/>
    <property type="match status" value="1"/>
</dbReference>
<evidence type="ECO:0000256" key="10">
    <source>
        <dbReference type="PIRSR" id="PIRSR001589-3"/>
    </source>
</evidence>
<accession>A0A6G7ZNH1</accession>
<evidence type="ECO:0000313" key="12">
    <source>
        <dbReference type="EMBL" id="QIL02472.1"/>
    </source>
</evidence>
<evidence type="ECO:0000313" key="13">
    <source>
        <dbReference type="Proteomes" id="UP000502502"/>
    </source>
</evidence>
<protein>
    <recommendedName>
        <fullName evidence="3">asparagine synthase (glutamine-hydrolyzing)</fullName>
        <ecNumber evidence="3">6.3.5.4</ecNumber>
    </recommendedName>
</protein>
<comment type="pathway">
    <text evidence="1">Amino-acid biosynthesis; L-asparagine biosynthesis; L-asparagine from L-aspartate (L-Gln route): step 1/1.</text>
</comment>
<dbReference type="InterPro" id="IPR014729">
    <property type="entry name" value="Rossmann-like_a/b/a_fold"/>
</dbReference>
<dbReference type="Gene3D" id="3.40.50.620">
    <property type="entry name" value="HUPs"/>
    <property type="match status" value="1"/>
</dbReference>
<keyword evidence="12" id="KW-0436">Ligase</keyword>
<keyword evidence="4 9" id="KW-0547">Nucleotide-binding</keyword>
<organism evidence="12 13">
    <name type="scientific">Sphingomonas sinipercae</name>
    <dbReference type="NCBI Taxonomy" id="2714944"/>
    <lineage>
        <taxon>Bacteria</taxon>
        <taxon>Pseudomonadati</taxon>
        <taxon>Pseudomonadota</taxon>
        <taxon>Alphaproteobacteria</taxon>
        <taxon>Sphingomonadales</taxon>
        <taxon>Sphingomonadaceae</taxon>
        <taxon>Sphingomonas</taxon>
    </lineage>
</organism>
<proteinExistence type="inferred from homology"/>
<dbReference type="InterPro" id="IPR051786">
    <property type="entry name" value="ASN_synthetase/amidase"/>
</dbReference>
<dbReference type="RefSeq" id="WP_166094222.1">
    <property type="nucleotide sequence ID" value="NZ_CP049871.1"/>
</dbReference>
<dbReference type="InterPro" id="IPR029055">
    <property type="entry name" value="Ntn_hydrolases_N"/>
</dbReference>
<evidence type="ECO:0000256" key="4">
    <source>
        <dbReference type="ARBA" id="ARBA00022741"/>
    </source>
</evidence>
<dbReference type="Proteomes" id="UP000502502">
    <property type="component" value="Chromosome"/>
</dbReference>
<dbReference type="EC" id="6.3.5.4" evidence="3"/>
<comment type="similarity">
    <text evidence="2">Belongs to the asparagine synthetase family.</text>
</comment>
<dbReference type="CDD" id="cd01991">
    <property type="entry name" value="Asn_synthase_B_C"/>
    <property type="match status" value="1"/>
</dbReference>
<evidence type="ECO:0000256" key="9">
    <source>
        <dbReference type="PIRSR" id="PIRSR001589-2"/>
    </source>
</evidence>
<dbReference type="SUPFAM" id="SSF52402">
    <property type="entry name" value="Adenine nucleotide alpha hydrolases-like"/>
    <property type="match status" value="1"/>
</dbReference>
<feature type="site" description="Important for beta-aspartyl-AMP intermediate formation" evidence="10">
    <location>
        <position position="388"/>
    </location>
</feature>
<keyword evidence="13" id="KW-1185">Reference proteome</keyword>
<feature type="domain" description="Glutamine amidotransferase type-2" evidence="11">
    <location>
        <begin position="2"/>
        <end position="218"/>
    </location>
</feature>
<dbReference type="PROSITE" id="PS51278">
    <property type="entry name" value="GATASE_TYPE_2"/>
    <property type="match status" value="1"/>
</dbReference>
<keyword evidence="5 9" id="KW-0067">ATP-binding</keyword>
<keyword evidence="8" id="KW-0061">Asparagine biosynthesis</keyword>
<dbReference type="GO" id="GO:0005524">
    <property type="term" value="F:ATP binding"/>
    <property type="evidence" value="ECO:0007669"/>
    <property type="project" value="UniProtKB-KW"/>
</dbReference>
<dbReference type="Pfam" id="PF13522">
    <property type="entry name" value="GATase_6"/>
    <property type="match status" value="1"/>
</dbReference>
<name>A0A6G7ZNH1_9SPHN</name>
<dbReference type="GO" id="GO:0006529">
    <property type="term" value="P:asparagine biosynthetic process"/>
    <property type="evidence" value="ECO:0007669"/>
    <property type="project" value="UniProtKB-KW"/>
</dbReference>
<evidence type="ECO:0000259" key="11">
    <source>
        <dbReference type="PROSITE" id="PS51278"/>
    </source>
</evidence>
<evidence type="ECO:0000256" key="7">
    <source>
        <dbReference type="ARBA" id="ARBA00048741"/>
    </source>
</evidence>
<evidence type="ECO:0000256" key="2">
    <source>
        <dbReference type="ARBA" id="ARBA00005752"/>
    </source>
</evidence>
<dbReference type="PANTHER" id="PTHR43284:SF1">
    <property type="entry name" value="ASPARAGINE SYNTHETASE"/>
    <property type="match status" value="1"/>
</dbReference>
<dbReference type="CDD" id="cd00712">
    <property type="entry name" value="AsnB"/>
    <property type="match status" value="1"/>
</dbReference>
<dbReference type="Gene3D" id="3.60.20.10">
    <property type="entry name" value="Glutamine Phosphoribosylpyrophosphate, subunit 1, domain 1"/>
    <property type="match status" value="1"/>
</dbReference>